<accession>A0A0J7KPT4</accession>
<evidence type="ECO:0000313" key="3">
    <source>
        <dbReference type="Proteomes" id="UP000036403"/>
    </source>
</evidence>
<protein>
    <submittedName>
        <fullName evidence="2">Transient-receptor-potential-like protein</fullName>
    </submittedName>
</protein>
<gene>
    <name evidence="2" type="ORF">RF55_7667</name>
</gene>
<sequence length="148" mass="15140">MSVTTVAASITATTTTVTAAISATAKTSTAAKSTTSTTITATVTTAKSAAISTTAKSTTTATSTVTKTTSSPSTENQSKPAATAVAISPFINVKDERSSIRARPKALHSPKLSIIPSLTVTSDNNKDDREKLVAITPRSKSPRKGGWL</sequence>
<feature type="compositionally biased region" description="Low complexity" evidence="1">
    <location>
        <begin position="53"/>
        <end position="71"/>
    </location>
</feature>
<comment type="caution">
    <text evidence="2">The sequence shown here is derived from an EMBL/GenBank/DDBJ whole genome shotgun (WGS) entry which is preliminary data.</text>
</comment>
<keyword evidence="3" id="KW-1185">Reference proteome</keyword>
<feature type="region of interest" description="Disordered" evidence="1">
    <location>
        <begin position="119"/>
        <end position="148"/>
    </location>
</feature>
<evidence type="ECO:0000313" key="2">
    <source>
        <dbReference type="EMBL" id="KMQ92362.1"/>
    </source>
</evidence>
<reference evidence="2 3" key="1">
    <citation type="submission" date="2015-04" db="EMBL/GenBank/DDBJ databases">
        <title>Lasius niger genome sequencing.</title>
        <authorList>
            <person name="Konorov E.A."/>
            <person name="Nikitin M.A."/>
            <person name="Kirill M.V."/>
            <person name="Chang P."/>
        </authorList>
    </citation>
    <scope>NUCLEOTIDE SEQUENCE [LARGE SCALE GENOMIC DNA]</scope>
    <source>
        <tissue evidence="2">Whole</tissue>
    </source>
</reference>
<name>A0A0J7KPT4_LASNI</name>
<organism evidence="2 3">
    <name type="scientific">Lasius niger</name>
    <name type="common">Black garden ant</name>
    <dbReference type="NCBI Taxonomy" id="67767"/>
    <lineage>
        <taxon>Eukaryota</taxon>
        <taxon>Metazoa</taxon>
        <taxon>Ecdysozoa</taxon>
        <taxon>Arthropoda</taxon>
        <taxon>Hexapoda</taxon>
        <taxon>Insecta</taxon>
        <taxon>Pterygota</taxon>
        <taxon>Neoptera</taxon>
        <taxon>Endopterygota</taxon>
        <taxon>Hymenoptera</taxon>
        <taxon>Apocrita</taxon>
        <taxon>Aculeata</taxon>
        <taxon>Formicoidea</taxon>
        <taxon>Formicidae</taxon>
        <taxon>Formicinae</taxon>
        <taxon>Lasius</taxon>
        <taxon>Lasius</taxon>
    </lineage>
</organism>
<keyword evidence="2" id="KW-0675">Receptor</keyword>
<proteinExistence type="predicted"/>
<dbReference type="EMBL" id="LBMM01004494">
    <property type="protein sequence ID" value="KMQ92362.1"/>
    <property type="molecule type" value="Genomic_DNA"/>
</dbReference>
<evidence type="ECO:0000256" key="1">
    <source>
        <dbReference type="SAM" id="MobiDB-lite"/>
    </source>
</evidence>
<dbReference type="STRING" id="67767.A0A0J7KPT4"/>
<feature type="region of interest" description="Disordered" evidence="1">
    <location>
        <begin position="53"/>
        <end position="81"/>
    </location>
</feature>
<dbReference type="AlphaFoldDB" id="A0A0J7KPT4"/>
<dbReference type="PaxDb" id="67767-A0A0J7KPT4"/>
<dbReference type="Proteomes" id="UP000036403">
    <property type="component" value="Unassembled WGS sequence"/>
</dbReference>